<dbReference type="RefSeq" id="WP_273638350.1">
    <property type="nucleotide sequence ID" value="NZ_JAQQXP010000001.1"/>
</dbReference>
<evidence type="ECO:0008006" key="4">
    <source>
        <dbReference type="Google" id="ProtNLM"/>
    </source>
</evidence>
<feature type="transmembrane region" description="Helical" evidence="1">
    <location>
        <begin position="54"/>
        <end position="76"/>
    </location>
</feature>
<reference evidence="2 3" key="1">
    <citation type="submission" date="2022-10" db="EMBL/GenBank/DDBJ databases">
        <title>Alteromonas sp. chi3 Genome sequencing.</title>
        <authorList>
            <person name="Park S."/>
        </authorList>
    </citation>
    <scope>NUCLEOTIDE SEQUENCE [LARGE SCALE GENOMIC DNA]</scope>
    <source>
        <strain evidence="3">chi3</strain>
    </source>
</reference>
<accession>A0ABT5KYB7</accession>
<sequence length="143" mass="15580">MKNAKKMTTGMKIFAWIMVLWNAIGVAAFFSQIMMTPETIATLPEAQQTIYRDIPAWSYAAYALAVFGGLLGTIVLALGKKLAFPLLVMSFAGVLVQQYHNFIVVDAIGIMGLGIVVMPVIVTSIALFLVLFSQRGVKAGWLH</sequence>
<gene>
    <name evidence="2" type="ORF">OIK42_03250</name>
</gene>
<comment type="caution">
    <text evidence="2">The sequence shown here is derived from an EMBL/GenBank/DDBJ whole genome shotgun (WGS) entry which is preliminary data.</text>
</comment>
<feature type="transmembrane region" description="Helical" evidence="1">
    <location>
        <begin position="12"/>
        <end position="34"/>
    </location>
</feature>
<organism evidence="2 3">
    <name type="scientific">Alteromonas gilva</name>
    <dbReference type="NCBI Taxonomy" id="2987522"/>
    <lineage>
        <taxon>Bacteria</taxon>
        <taxon>Pseudomonadati</taxon>
        <taxon>Pseudomonadota</taxon>
        <taxon>Gammaproteobacteria</taxon>
        <taxon>Alteromonadales</taxon>
        <taxon>Alteromonadaceae</taxon>
        <taxon>Alteromonas/Salinimonas group</taxon>
        <taxon>Alteromonas</taxon>
    </lineage>
</organism>
<keyword evidence="3" id="KW-1185">Reference proteome</keyword>
<feature type="transmembrane region" description="Helical" evidence="1">
    <location>
        <begin position="83"/>
        <end position="102"/>
    </location>
</feature>
<evidence type="ECO:0000313" key="3">
    <source>
        <dbReference type="Proteomes" id="UP001218788"/>
    </source>
</evidence>
<proteinExistence type="predicted"/>
<dbReference type="EMBL" id="JAQQXP010000001">
    <property type="protein sequence ID" value="MDC8829773.1"/>
    <property type="molecule type" value="Genomic_DNA"/>
</dbReference>
<feature type="transmembrane region" description="Helical" evidence="1">
    <location>
        <begin position="108"/>
        <end position="132"/>
    </location>
</feature>
<keyword evidence="1" id="KW-0472">Membrane</keyword>
<name>A0ABT5KYB7_9ALTE</name>
<evidence type="ECO:0000313" key="2">
    <source>
        <dbReference type="EMBL" id="MDC8829773.1"/>
    </source>
</evidence>
<keyword evidence="1" id="KW-1133">Transmembrane helix</keyword>
<evidence type="ECO:0000256" key="1">
    <source>
        <dbReference type="SAM" id="Phobius"/>
    </source>
</evidence>
<keyword evidence="1" id="KW-0812">Transmembrane</keyword>
<protein>
    <recommendedName>
        <fullName evidence="4">Sugar transporter</fullName>
    </recommendedName>
</protein>
<dbReference type="Proteomes" id="UP001218788">
    <property type="component" value="Unassembled WGS sequence"/>
</dbReference>